<protein>
    <recommendedName>
        <fullName evidence="3">XRE family transcriptional regulator</fullName>
    </recommendedName>
</protein>
<accession>A0A0U5FAU1</accession>
<sequence>MNAPAPERKAVVTVPQMTPDQFKAEIQRKGWTLKAVAERWGVSPNWVSKLARNNNRALHWDDAVRGLPMLG</sequence>
<evidence type="ECO:0000313" key="2">
    <source>
        <dbReference type="Proteomes" id="UP000052230"/>
    </source>
</evidence>
<gene>
    <name evidence="1" type="ORF">XAC3562_1200030</name>
</gene>
<dbReference type="AlphaFoldDB" id="A0A0U5FAU1"/>
<proteinExistence type="predicted"/>
<dbReference type="GO" id="GO:0003677">
    <property type="term" value="F:DNA binding"/>
    <property type="evidence" value="ECO:0007669"/>
    <property type="project" value="InterPro"/>
</dbReference>
<comment type="caution">
    <text evidence="1">The sequence shown here is derived from an EMBL/GenBank/DDBJ whole genome shotgun (WGS) entry which is preliminary data.</text>
</comment>
<organism evidence="1 2">
    <name type="scientific">Xanthomonas citri pv. citri</name>
    <dbReference type="NCBI Taxonomy" id="611301"/>
    <lineage>
        <taxon>Bacteria</taxon>
        <taxon>Pseudomonadati</taxon>
        <taxon>Pseudomonadota</taxon>
        <taxon>Gammaproteobacteria</taxon>
        <taxon>Lysobacterales</taxon>
        <taxon>Lysobacteraceae</taxon>
        <taxon>Xanthomonas</taxon>
    </lineage>
</organism>
<evidence type="ECO:0008006" key="3">
    <source>
        <dbReference type="Google" id="ProtNLM"/>
    </source>
</evidence>
<dbReference type="InterPro" id="IPR010982">
    <property type="entry name" value="Lambda_DNA-bd_dom_sf"/>
</dbReference>
<dbReference type="InterPro" id="IPR001387">
    <property type="entry name" value="Cro/C1-type_HTH"/>
</dbReference>
<dbReference type="CDD" id="cd00093">
    <property type="entry name" value="HTH_XRE"/>
    <property type="match status" value="1"/>
</dbReference>
<dbReference type="EMBL" id="CCXZ01000025">
    <property type="protein sequence ID" value="CEG14708.1"/>
    <property type="molecule type" value="Genomic_DNA"/>
</dbReference>
<dbReference type="Gene3D" id="1.10.260.40">
    <property type="entry name" value="lambda repressor-like DNA-binding domains"/>
    <property type="match status" value="1"/>
</dbReference>
<dbReference type="Proteomes" id="UP000052230">
    <property type="component" value="Unassembled WGS sequence"/>
</dbReference>
<name>A0A0U5FAU1_XANCI</name>
<keyword evidence="2" id="KW-1185">Reference proteome</keyword>
<evidence type="ECO:0000313" key="1">
    <source>
        <dbReference type="EMBL" id="CEG14708.1"/>
    </source>
</evidence>
<dbReference type="SUPFAM" id="SSF47413">
    <property type="entry name" value="lambda repressor-like DNA-binding domains"/>
    <property type="match status" value="1"/>
</dbReference>
<dbReference type="RefSeq" id="WP_058958774.1">
    <property type="nucleotide sequence ID" value="NZ_CP020883.1"/>
</dbReference>
<reference evidence="1 2" key="1">
    <citation type="submission" date="2014-09" db="EMBL/GenBank/DDBJ databases">
        <authorList>
            <person name="Regsiter A."/>
        </authorList>
    </citation>
    <scope>NUCLEOTIDE SEQUENCE [LARGE SCALE GENOMIC DNA]</scope>
</reference>